<organism evidence="3 4">
    <name type="scientific">Imshaugia aleurites</name>
    <dbReference type="NCBI Taxonomy" id="172621"/>
    <lineage>
        <taxon>Eukaryota</taxon>
        <taxon>Fungi</taxon>
        <taxon>Dikarya</taxon>
        <taxon>Ascomycota</taxon>
        <taxon>Pezizomycotina</taxon>
        <taxon>Lecanoromycetes</taxon>
        <taxon>OSLEUM clade</taxon>
        <taxon>Lecanoromycetidae</taxon>
        <taxon>Lecanorales</taxon>
        <taxon>Lecanorineae</taxon>
        <taxon>Parmeliaceae</taxon>
        <taxon>Imshaugia</taxon>
    </lineage>
</organism>
<sequence length="485" mass="54809">MTSKATKSAHGTELDPTTVTALTLQRMEMPGLSELSENSSIHSSSKQSDTSQSDTSTLRYDQEAYDLFRIRVEKLCQVLWPPPKSIRQSLLDSKAATRMRANKFFRLFVPSQDTLRIERLRGGDYNRIVGIRLPVSKSEVGRNRDLILRVPRRWGRGRTERVVAILSFLHHNSAISVPSVVAKDFSNDNPLESPYLIQDRLAGSDLGILWPDLNHSQRCTIAREVGRVLKSLLALESPVTGYIEAAFKSKGTVESHIVMPFDLRSADGDLFEEPEEHCLPITGTPRQNQTTLDLFKCQIGRWRAVDVARNAGMVDRTLGLWDEMLKIAEEMNTLGFFTAKLHCLCHVDLYPRNIMARILPQGSIEVTGVLDWDEAVIAPKFMSCEPPGWLWGFDPDDPVPNNLPTWPYERPGANDMPSTLEKQGLKQIFEEHVGPEYLGLAYGEQFRMSRTLFRVALFGLTSSENYDAADQIISDWARFRQSLTK</sequence>
<dbReference type="Proteomes" id="UP000664534">
    <property type="component" value="Unassembled WGS sequence"/>
</dbReference>
<dbReference type="InterPro" id="IPR051678">
    <property type="entry name" value="AGP_Transferase"/>
</dbReference>
<gene>
    <name evidence="3" type="ORF">IMSHALPRED_004598</name>
</gene>
<dbReference type="InterPro" id="IPR002575">
    <property type="entry name" value="Aminoglycoside_PTrfase"/>
</dbReference>
<proteinExistence type="predicted"/>
<name>A0A8H3FEF1_9LECA</name>
<dbReference type="SUPFAM" id="SSF56112">
    <property type="entry name" value="Protein kinase-like (PK-like)"/>
    <property type="match status" value="1"/>
</dbReference>
<feature type="region of interest" description="Disordered" evidence="1">
    <location>
        <begin position="33"/>
        <end position="56"/>
    </location>
</feature>
<dbReference type="OrthoDB" id="10003767at2759"/>
<dbReference type="PANTHER" id="PTHR21310:SF56">
    <property type="entry name" value="AMINOGLYCOSIDE PHOSPHOTRANSFERASE DOMAIN-CONTAINING PROTEIN"/>
    <property type="match status" value="1"/>
</dbReference>
<keyword evidence="4" id="KW-1185">Reference proteome</keyword>
<protein>
    <recommendedName>
        <fullName evidence="2">Aminoglycoside phosphotransferase domain-containing protein</fullName>
    </recommendedName>
</protein>
<dbReference type="Pfam" id="PF01636">
    <property type="entry name" value="APH"/>
    <property type="match status" value="1"/>
</dbReference>
<dbReference type="InterPro" id="IPR011009">
    <property type="entry name" value="Kinase-like_dom_sf"/>
</dbReference>
<feature type="domain" description="Aminoglycoside phosphotransferase" evidence="2">
    <location>
        <begin position="142"/>
        <end position="379"/>
    </location>
</feature>
<accession>A0A8H3FEF1</accession>
<dbReference type="PANTHER" id="PTHR21310">
    <property type="entry name" value="AMINOGLYCOSIDE PHOSPHOTRANSFERASE-RELATED-RELATED"/>
    <property type="match status" value="1"/>
</dbReference>
<comment type="caution">
    <text evidence="3">The sequence shown here is derived from an EMBL/GenBank/DDBJ whole genome shotgun (WGS) entry which is preliminary data.</text>
</comment>
<dbReference type="Gene3D" id="3.90.1200.10">
    <property type="match status" value="1"/>
</dbReference>
<dbReference type="EMBL" id="CAJPDT010000022">
    <property type="protein sequence ID" value="CAF9919341.1"/>
    <property type="molecule type" value="Genomic_DNA"/>
</dbReference>
<evidence type="ECO:0000259" key="2">
    <source>
        <dbReference type="Pfam" id="PF01636"/>
    </source>
</evidence>
<evidence type="ECO:0000256" key="1">
    <source>
        <dbReference type="SAM" id="MobiDB-lite"/>
    </source>
</evidence>
<dbReference type="AlphaFoldDB" id="A0A8H3FEF1"/>
<evidence type="ECO:0000313" key="3">
    <source>
        <dbReference type="EMBL" id="CAF9919341.1"/>
    </source>
</evidence>
<evidence type="ECO:0000313" key="4">
    <source>
        <dbReference type="Proteomes" id="UP000664534"/>
    </source>
</evidence>
<reference evidence="3" key="1">
    <citation type="submission" date="2021-03" db="EMBL/GenBank/DDBJ databases">
        <authorList>
            <person name="Tagirdzhanova G."/>
        </authorList>
    </citation>
    <scope>NUCLEOTIDE SEQUENCE</scope>
</reference>